<feature type="signal peptide" evidence="2">
    <location>
        <begin position="1"/>
        <end position="27"/>
    </location>
</feature>
<evidence type="ECO:0000256" key="2">
    <source>
        <dbReference type="SAM" id="SignalP"/>
    </source>
</evidence>
<protein>
    <submittedName>
        <fullName evidence="3">Uncharacterized protein</fullName>
    </submittedName>
</protein>
<dbReference type="EMBL" id="MSFN02000004">
    <property type="protein sequence ID" value="PTU21102.1"/>
    <property type="molecule type" value="Genomic_DNA"/>
</dbReference>
<accession>A0A2T5LXU0</accession>
<organism evidence="3 4">
    <name type="scientific">Aspergillus ochraceoroseus IBT 24754</name>
    <dbReference type="NCBI Taxonomy" id="1392256"/>
    <lineage>
        <taxon>Eukaryota</taxon>
        <taxon>Fungi</taxon>
        <taxon>Dikarya</taxon>
        <taxon>Ascomycota</taxon>
        <taxon>Pezizomycotina</taxon>
        <taxon>Eurotiomycetes</taxon>
        <taxon>Eurotiomycetidae</taxon>
        <taxon>Eurotiales</taxon>
        <taxon>Aspergillaceae</taxon>
        <taxon>Aspergillus</taxon>
        <taxon>Aspergillus subgen. Nidulantes</taxon>
    </lineage>
</organism>
<evidence type="ECO:0000256" key="1">
    <source>
        <dbReference type="SAM" id="Phobius"/>
    </source>
</evidence>
<dbReference type="AlphaFoldDB" id="A0A2T5LXU0"/>
<evidence type="ECO:0000313" key="3">
    <source>
        <dbReference type="EMBL" id="PTU21102.1"/>
    </source>
</evidence>
<keyword evidence="1" id="KW-0472">Membrane</keyword>
<dbReference type="RefSeq" id="XP_040752494.1">
    <property type="nucleotide sequence ID" value="XM_040892682.1"/>
</dbReference>
<proteinExistence type="predicted"/>
<name>A0A2T5LXU0_9EURO</name>
<keyword evidence="1" id="KW-0812">Transmembrane</keyword>
<dbReference type="Proteomes" id="UP000244073">
    <property type="component" value="Unassembled WGS sequence"/>
</dbReference>
<evidence type="ECO:0000313" key="4">
    <source>
        <dbReference type="Proteomes" id="UP000244073"/>
    </source>
</evidence>
<feature type="transmembrane region" description="Helical" evidence="1">
    <location>
        <begin position="62"/>
        <end position="90"/>
    </location>
</feature>
<comment type="caution">
    <text evidence="3">The sequence shown here is derived from an EMBL/GenBank/DDBJ whole genome shotgun (WGS) entry which is preliminary data.</text>
</comment>
<dbReference type="VEuPathDB" id="FungiDB:P175DRAFT_0246274"/>
<gene>
    <name evidence="3" type="ORF">P175DRAFT_0246274</name>
</gene>
<keyword evidence="2" id="KW-0732">Signal</keyword>
<reference evidence="3 4" key="1">
    <citation type="journal article" date="2018" name="Proc. Natl. Acad. Sci. U.S.A.">
        <title>Linking secondary metabolites to gene clusters through genome sequencing of six diverse Aspergillus species.</title>
        <authorList>
            <person name="Kaerboelling I."/>
            <person name="Vesth T.C."/>
            <person name="Frisvad J.C."/>
            <person name="Nybo J.L."/>
            <person name="Theobald S."/>
            <person name="Kuo A."/>
            <person name="Bowyer P."/>
            <person name="Matsuda Y."/>
            <person name="Mondo S."/>
            <person name="Lyhne E.K."/>
            <person name="Kogle M.E."/>
            <person name="Clum A."/>
            <person name="Lipzen A."/>
            <person name="Salamov A."/>
            <person name="Ngan C.Y."/>
            <person name="Daum C."/>
            <person name="Chiniquy J."/>
            <person name="Barry K."/>
            <person name="LaButti K."/>
            <person name="Haridas S."/>
            <person name="Simmons B.A."/>
            <person name="Magnuson J.K."/>
            <person name="Mortensen U.H."/>
            <person name="Larsen T.O."/>
            <person name="Grigoriev I.V."/>
            <person name="Baker S.E."/>
            <person name="Andersen M.R."/>
        </authorList>
    </citation>
    <scope>NUCLEOTIDE SEQUENCE [LARGE SCALE GENOMIC DNA]</scope>
    <source>
        <strain evidence="3 4">IBT 24754</strain>
    </source>
</reference>
<feature type="chain" id="PRO_5015644500" evidence="2">
    <location>
        <begin position="28"/>
        <end position="92"/>
    </location>
</feature>
<dbReference type="GeneID" id="63809564"/>
<keyword evidence="1" id="KW-1133">Transmembrane helix</keyword>
<sequence length="92" mass="10387">MPPRFFFFSDVHVYNCLLLVLEGTGEAYNIFPISLDENGDGLVVLDIAKCTRARRESFPRSCLASILCLFTFLLYLLSSCITVGLNFSLIRE</sequence>